<dbReference type="CDD" id="cd07176">
    <property type="entry name" value="terB"/>
    <property type="match status" value="1"/>
</dbReference>
<sequence>MQASEQQAILTIAMLTALADGNKADAERQAIRDLASSLAGSAPGIDLPKLVQDVILKRAKLADAVTALSSPEHKLLAYEMAVCVADADGSQSASEKKFLAELKAALGLQDSPQAQAVEQQADAFAQFLDDPVKTPAAAPAPAASSLGAGPVLATAAVAGAGALAGAMISVPAPAALPVAAAPVGGAGPVVRVQPSVSEAELDKSILNYSILCGALELLPQSWASMAIIPMQMKMVYAVGKVHGVELDKGHVKEFLATAGVGLAGQYVEQFGRKLLGGLVGKYVGRTAGKIVGAGTGIAMSFATTYALGQLAKRYYGGGRQMNTAVLKDTFDSLLGPAKKLQAEYMPQIQQKSRTLDAGSIMRMVQGK</sequence>
<evidence type="ECO:0000259" key="1">
    <source>
        <dbReference type="Pfam" id="PF05099"/>
    </source>
</evidence>
<reference evidence="3" key="1">
    <citation type="journal article" date="2019" name="Int. J. Syst. Evol. Microbiol.">
        <title>The Global Catalogue of Microorganisms (GCM) 10K type strain sequencing project: providing services to taxonomists for standard genome sequencing and annotation.</title>
        <authorList>
            <consortium name="The Broad Institute Genomics Platform"/>
            <consortium name="The Broad Institute Genome Sequencing Center for Infectious Disease"/>
            <person name="Wu L."/>
            <person name="Ma J."/>
        </authorList>
    </citation>
    <scope>NUCLEOTIDE SEQUENCE [LARGE SCALE GENOMIC DNA]</scope>
    <source>
        <strain evidence="3">KCTC 52168</strain>
    </source>
</reference>
<comment type="caution">
    <text evidence="2">The sequence shown here is derived from an EMBL/GenBank/DDBJ whole genome shotgun (WGS) entry which is preliminary data.</text>
</comment>
<gene>
    <name evidence="2" type="ORF">ACFOEN_03870</name>
</gene>
<keyword evidence="3" id="KW-1185">Reference proteome</keyword>
<dbReference type="Gene3D" id="1.10.3680.10">
    <property type="entry name" value="TerB-like"/>
    <property type="match status" value="1"/>
</dbReference>
<dbReference type="RefSeq" id="WP_377301261.1">
    <property type="nucleotide sequence ID" value="NZ_CP180191.1"/>
</dbReference>
<dbReference type="EMBL" id="JBHRTI010000003">
    <property type="protein sequence ID" value="MFC3146775.1"/>
    <property type="molecule type" value="Genomic_DNA"/>
</dbReference>
<dbReference type="Proteomes" id="UP001595556">
    <property type="component" value="Unassembled WGS sequence"/>
</dbReference>
<dbReference type="Pfam" id="PF05099">
    <property type="entry name" value="TerB"/>
    <property type="match status" value="1"/>
</dbReference>
<dbReference type="InterPro" id="IPR007791">
    <property type="entry name" value="DjlA_N"/>
</dbReference>
<feature type="domain" description="Co-chaperone DjlA N-terminal" evidence="1">
    <location>
        <begin position="7"/>
        <end position="112"/>
    </location>
</feature>
<protein>
    <submittedName>
        <fullName evidence="2">TerB family tellurite resistance protein</fullName>
    </submittedName>
</protein>
<proteinExistence type="predicted"/>
<evidence type="ECO:0000313" key="3">
    <source>
        <dbReference type="Proteomes" id="UP001595556"/>
    </source>
</evidence>
<name>A0ABV7GZ34_9BURK</name>
<dbReference type="InterPro" id="IPR029024">
    <property type="entry name" value="TerB-like"/>
</dbReference>
<organism evidence="2 3">
    <name type="scientific">Piscinibacterium candidicorallinum</name>
    <dbReference type="NCBI Taxonomy" id="1793872"/>
    <lineage>
        <taxon>Bacteria</taxon>
        <taxon>Pseudomonadati</taxon>
        <taxon>Pseudomonadota</taxon>
        <taxon>Betaproteobacteria</taxon>
        <taxon>Burkholderiales</taxon>
        <taxon>Piscinibacterium</taxon>
    </lineage>
</organism>
<evidence type="ECO:0000313" key="2">
    <source>
        <dbReference type="EMBL" id="MFC3146775.1"/>
    </source>
</evidence>
<dbReference type="SUPFAM" id="SSF158682">
    <property type="entry name" value="TerB-like"/>
    <property type="match status" value="1"/>
</dbReference>
<accession>A0ABV7GZ34</accession>